<feature type="region of interest" description="Disordered" evidence="1">
    <location>
        <begin position="1"/>
        <end position="149"/>
    </location>
</feature>
<proteinExistence type="predicted"/>
<dbReference type="Proteomes" id="UP000578531">
    <property type="component" value="Unassembled WGS sequence"/>
</dbReference>
<keyword evidence="3" id="KW-1185">Reference proteome</keyword>
<organism evidence="2 3">
    <name type="scientific">Letharia columbiana</name>
    <dbReference type="NCBI Taxonomy" id="112416"/>
    <lineage>
        <taxon>Eukaryota</taxon>
        <taxon>Fungi</taxon>
        <taxon>Dikarya</taxon>
        <taxon>Ascomycota</taxon>
        <taxon>Pezizomycotina</taxon>
        <taxon>Lecanoromycetes</taxon>
        <taxon>OSLEUM clade</taxon>
        <taxon>Lecanoromycetidae</taxon>
        <taxon>Lecanorales</taxon>
        <taxon>Lecanorineae</taxon>
        <taxon>Parmeliaceae</taxon>
        <taxon>Letharia</taxon>
    </lineage>
</organism>
<dbReference type="GeneID" id="59288811"/>
<evidence type="ECO:0000256" key="1">
    <source>
        <dbReference type="SAM" id="MobiDB-lite"/>
    </source>
</evidence>
<comment type="caution">
    <text evidence="2">The sequence shown here is derived from an EMBL/GenBank/DDBJ whole genome shotgun (WGS) entry which is preliminary data.</text>
</comment>
<protein>
    <submittedName>
        <fullName evidence="2">Uncharacterized protein</fullName>
    </submittedName>
</protein>
<feature type="compositionally biased region" description="Polar residues" evidence="1">
    <location>
        <begin position="88"/>
        <end position="97"/>
    </location>
</feature>
<accession>A0A8H6FTQ8</accession>
<sequence>MPSGGRGSGYTSNDSGADDPRSNGYRIGSYNQGRIRGNRNPGLVPAHADTTSRHRSMNIEDMLNPSDEDTRRYQQPQSSRSSDAGRTVSRNPGSLQGNRAPRSGTHSHGASAPARSRGCSRPQPRWGQRSRGSGSPDPPSQTRSPRPDYTEEQEHFIWYLRIDCGYSWTAIADAYNARFSQDGGGGRKIPGLECKFYRITKANGLPNVRAMRSAQDTVQRYGMTATTGYTRETWSWLDGRHPASTAYGHILGDERRR</sequence>
<dbReference type="RefSeq" id="XP_037163920.1">
    <property type="nucleotide sequence ID" value="XM_037309059.1"/>
</dbReference>
<feature type="compositionally biased region" description="Low complexity" evidence="1">
    <location>
        <begin position="73"/>
        <end position="82"/>
    </location>
</feature>
<reference evidence="2 3" key="1">
    <citation type="journal article" date="2020" name="Genomics">
        <title>Complete, high-quality genomes from long-read metagenomic sequencing of two wolf lichen thalli reveals enigmatic genome architecture.</title>
        <authorList>
            <person name="McKenzie S.K."/>
            <person name="Walston R.F."/>
            <person name="Allen J.L."/>
        </authorList>
    </citation>
    <scope>NUCLEOTIDE SEQUENCE [LARGE SCALE GENOMIC DNA]</scope>
    <source>
        <strain evidence="2">WasteWater2</strain>
    </source>
</reference>
<dbReference type="AlphaFoldDB" id="A0A8H6FTQ8"/>
<dbReference type="EMBL" id="JACCJC010000029">
    <property type="protein sequence ID" value="KAF6234529.1"/>
    <property type="molecule type" value="Genomic_DNA"/>
</dbReference>
<evidence type="ECO:0000313" key="3">
    <source>
        <dbReference type="Proteomes" id="UP000578531"/>
    </source>
</evidence>
<name>A0A8H6FTQ8_9LECA</name>
<evidence type="ECO:0000313" key="2">
    <source>
        <dbReference type="EMBL" id="KAF6234529.1"/>
    </source>
</evidence>
<gene>
    <name evidence="2" type="ORF">HO173_007154</name>
</gene>
<dbReference type="OrthoDB" id="3921745at2759"/>